<evidence type="ECO:0000313" key="2">
    <source>
        <dbReference type="EMBL" id="CAI5774406.1"/>
    </source>
</evidence>
<reference evidence="2" key="1">
    <citation type="submission" date="2022-12" db="EMBL/GenBank/DDBJ databases">
        <authorList>
            <person name="Alioto T."/>
            <person name="Alioto T."/>
            <person name="Gomez Garrido J."/>
        </authorList>
    </citation>
    <scope>NUCLEOTIDE SEQUENCE</scope>
</reference>
<keyword evidence="3" id="KW-1185">Reference proteome</keyword>
<name>A0AA35KB77_9SAUR</name>
<feature type="non-terminal residue" evidence="2">
    <location>
        <position position="62"/>
    </location>
</feature>
<organism evidence="2 3">
    <name type="scientific">Podarcis lilfordi</name>
    <name type="common">Lilford's wall lizard</name>
    <dbReference type="NCBI Taxonomy" id="74358"/>
    <lineage>
        <taxon>Eukaryota</taxon>
        <taxon>Metazoa</taxon>
        <taxon>Chordata</taxon>
        <taxon>Craniata</taxon>
        <taxon>Vertebrata</taxon>
        <taxon>Euteleostomi</taxon>
        <taxon>Lepidosauria</taxon>
        <taxon>Squamata</taxon>
        <taxon>Bifurcata</taxon>
        <taxon>Unidentata</taxon>
        <taxon>Episquamata</taxon>
        <taxon>Laterata</taxon>
        <taxon>Lacertibaenia</taxon>
        <taxon>Lacertidae</taxon>
        <taxon>Podarcis</taxon>
    </lineage>
</organism>
<accession>A0AA35KB77</accession>
<protein>
    <submittedName>
        <fullName evidence="2">Uncharacterized protein</fullName>
    </submittedName>
</protein>
<gene>
    <name evidence="2" type="ORF">PODLI_1B021818</name>
</gene>
<dbReference type="AlphaFoldDB" id="A0AA35KB77"/>
<feature type="compositionally biased region" description="Basic and acidic residues" evidence="1">
    <location>
        <begin position="38"/>
        <end position="49"/>
    </location>
</feature>
<sequence>MSKGNCDRLIKNKALLFNSSQGVIRGTRTPKQQPRIYNKKEDKGRDGERGTYINKAFSTIQL</sequence>
<proteinExistence type="predicted"/>
<dbReference type="Proteomes" id="UP001178461">
    <property type="component" value="Chromosome 5"/>
</dbReference>
<dbReference type="EMBL" id="OX395130">
    <property type="protein sequence ID" value="CAI5774406.1"/>
    <property type="molecule type" value="Genomic_DNA"/>
</dbReference>
<feature type="region of interest" description="Disordered" evidence="1">
    <location>
        <begin position="25"/>
        <end position="50"/>
    </location>
</feature>
<evidence type="ECO:0000256" key="1">
    <source>
        <dbReference type="SAM" id="MobiDB-lite"/>
    </source>
</evidence>
<evidence type="ECO:0000313" key="3">
    <source>
        <dbReference type="Proteomes" id="UP001178461"/>
    </source>
</evidence>